<accession>A0A935PXZ3</accession>
<name>A0A935PXZ3_9PROT</name>
<reference evidence="1 2" key="1">
    <citation type="submission" date="2020-10" db="EMBL/GenBank/DDBJ databases">
        <title>Connecting structure to function with the recovery of over 1000 high-quality activated sludge metagenome-assembled genomes encoding full-length rRNA genes using long-read sequencing.</title>
        <authorList>
            <person name="Singleton C.M."/>
            <person name="Petriglieri F."/>
            <person name="Kristensen J.M."/>
            <person name="Kirkegaard R.H."/>
            <person name="Michaelsen T.Y."/>
            <person name="Andersen M.H."/>
            <person name="Karst S.M."/>
            <person name="Dueholm M.S."/>
            <person name="Nielsen P.H."/>
            <person name="Albertsen M."/>
        </authorList>
    </citation>
    <scope>NUCLEOTIDE SEQUENCE [LARGE SCALE GENOMIC DNA]</scope>
    <source>
        <strain evidence="1">EsbW_18-Q3-R4-48_BATAC.285</strain>
    </source>
</reference>
<evidence type="ECO:0000313" key="1">
    <source>
        <dbReference type="EMBL" id="MBK7675430.1"/>
    </source>
</evidence>
<dbReference type="Proteomes" id="UP000697998">
    <property type="component" value="Unassembled WGS sequence"/>
</dbReference>
<dbReference type="Pfam" id="PF09720">
    <property type="entry name" value="Unstab_antitox"/>
    <property type="match status" value="1"/>
</dbReference>
<comment type="caution">
    <text evidence="1">The sequence shown here is derived from an EMBL/GenBank/DDBJ whole genome shotgun (WGS) entry which is preliminary data.</text>
</comment>
<evidence type="ECO:0000313" key="2">
    <source>
        <dbReference type="Proteomes" id="UP000697998"/>
    </source>
</evidence>
<sequence>MKTNALMDEIISLPVEERARMAEALLQSLNPQDDAITAAWLSVANQRQKEVASGQVQTIPGEQVFERIRQRHAR</sequence>
<dbReference type="AlphaFoldDB" id="A0A935PXZ3"/>
<dbReference type="EMBL" id="JADJMH010000010">
    <property type="protein sequence ID" value="MBK7675430.1"/>
    <property type="molecule type" value="Genomic_DNA"/>
</dbReference>
<organism evidence="1 2">
    <name type="scientific">Candidatus Accumulibacter proximus</name>
    <dbReference type="NCBI Taxonomy" id="2954385"/>
    <lineage>
        <taxon>Bacteria</taxon>
        <taxon>Pseudomonadati</taxon>
        <taxon>Pseudomonadota</taxon>
        <taxon>Betaproteobacteria</taxon>
        <taxon>Candidatus Accumulibacter</taxon>
    </lineage>
</organism>
<dbReference type="NCBIfam" id="TIGR02574">
    <property type="entry name" value="stabl_TIGR02574"/>
    <property type="match status" value="1"/>
</dbReference>
<protein>
    <submittedName>
        <fullName evidence="1">Addiction module protein</fullName>
    </submittedName>
</protein>
<gene>
    <name evidence="1" type="ORF">IPJ27_12095</name>
</gene>
<proteinExistence type="predicted"/>
<dbReference type="InterPro" id="IPR013406">
    <property type="entry name" value="CHP02574_addiction_mod"/>
</dbReference>